<dbReference type="Pfam" id="PF01546">
    <property type="entry name" value="Peptidase_M20"/>
    <property type="match status" value="1"/>
</dbReference>
<dbReference type="GO" id="GO:0046872">
    <property type="term" value="F:metal ion binding"/>
    <property type="evidence" value="ECO:0007669"/>
    <property type="project" value="UniProtKB-KW"/>
</dbReference>
<protein>
    <submittedName>
        <fullName evidence="4">Acetylornithine deacetylase/Succinyl-diaminopimelate desuccinylase and related deacylases</fullName>
    </submittedName>
</protein>
<proteinExistence type="predicted"/>
<dbReference type="InterPro" id="IPR051458">
    <property type="entry name" value="Cyt/Met_Dipeptidase"/>
</dbReference>
<dbReference type="PANTHER" id="PTHR43270:SF12">
    <property type="entry name" value="SUCCINYL-DIAMINOPIMELATE DESUCCINYLASE"/>
    <property type="match status" value="1"/>
</dbReference>
<dbReference type="GO" id="GO:0006508">
    <property type="term" value="P:proteolysis"/>
    <property type="evidence" value="ECO:0007669"/>
    <property type="project" value="UniProtKB-KW"/>
</dbReference>
<dbReference type="Gene3D" id="3.40.630.10">
    <property type="entry name" value="Zn peptidases"/>
    <property type="match status" value="1"/>
</dbReference>
<keyword evidence="3" id="KW-0378">Hydrolase</keyword>
<dbReference type="AlphaFoldDB" id="W4VKK6"/>
<accession>W4VKK6</accession>
<evidence type="ECO:0000256" key="1">
    <source>
        <dbReference type="ARBA" id="ARBA00022670"/>
    </source>
</evidence>
<dbReference type="SUPFAM" id="SSF53187">
    <property type="entry name" value="Zn-dependent exopeptidases"/>
    <property type="match status" value="1"/>
</dbReference>
<keyword evidence="5" id="KW-1185">Reference proteome</keyword>
<dbReference type="InterPro" id="IPR002933">
    <property type="entry name" value="Peptidase_M20"/>
</dbReference>
<dbReference type="PANTHER" id="PTHR43270">
    <property type="entry name" value="BETA-ALA-HIS DIPEPTIDASE"/>
    <property type="match status" value="1"/>
</dbReference>
<keyword evidence="2" id="KW-0479">Metal-binding</keyword>
<name>W4VKK6_9BACI</name>
<comment type="caution">
    <text evidence="4">The sequence shown here is derived from an EMBL/GenBank/DDBJ whole genome shotgun (WGS) entry which is preliminary data.</text>
</comment>
<sequence>MQEVIEYLEKNKELHMEELKEFLHIPSVSTDSRHKKDVKKAADFVANYLSEAGLDMVEVQETKGHPLVYAEWMHAGEEAPTVLIYGHYDVQPPDPMDQWKSDPFQADIRDGRIYARGASDDKGQVFMHLVVLKAYLKTVGSLPINIKVCIEGGRRDR</sequence>
<evidence type="ECO:0000256" key="3">
    <source>
        <dbReference type="ARBA" id="ARBA00022801"/>
    </source>
</evidence>
<dbReference type="Proteomes" id="UP000019102">
    <property type="component" value="Unassembled WGS sequence"/>
</dbReference>
<evidence type="ECO:0000313" key="5">
    <source>
        <dbReference type="Proteomes" id="UP000019102"/>
    </source>
</evidence>
<keyword evidence="1" id="KW-0645">Protease</keyword>
<dbReference type="GO" id="GO:0008233">
    <property type="term" value="F:peptidase activity"/>
    <property type="evidence" value="ECO:0007669"/>
    <property type="project" value="UniProtKB-KW"/>
</dbReference>
<dbReference type="STRING" id="1298598.JCM21714_2440"/>
<dbReference type="eggNOG" id="COG0624">
    <property type="taxonomic scope" value="Bacteria"/>
</dbReference>
<evidence type="ECO:0000256" key="2">
    <source>
        <dbReference type="ARBA" id="ARBA00022723"/>
    </source>
</evidence>
<dbReference type="EMBL" id="BAVS01000012">
    <property type="protein sequence ID" value="GAE93363.1"/>
    <property type="molecule type" value="Genomic_DNA"/>
</dbReference>
<evidence type="ECO:0000313" key="4">
    <source>
        <dbReference type="EMBL" id="GAE93363.1"/>
    </source>
</evidence>
<reference evidence="4 5" key="1">
    <citation type="journal article" date="2014" name="Genome Announc.">
        <title>Draft Genome Sequence of the Boron-Tolerant and Moderately Halotolerant Bacterium Gracilibacillus boraciitolerans JCM 21714T.</title>
        <authorList>
            <person name="Ahmed I."/>
            <person name="Oshima K."/>
            <person name="Suda W."/>
            <person name="Kitamura K."/>
            <person name="Iida T."/>
            <person name="Ohmori Y."/>
            <person name="Fujiwara T."/>
            <person name="Hattori M."/>
            <person name="Ohkuma M."/>
        </authorList>
    </citation>
    <scope>NUCLEOTIDE SEQUENCE [LARGE SCALE GENOMIC DNA]</scope>
    <source>
        <strain evidence="4 5">JCM 21714</strain>
    </source>
</reference>
<gene>
    <name evidence="4" type="ORF">JCM21714_2440</name>
</gene>
<organism evidence="4 5">
    <name type="scientific">Gracilibacillus boraciitolerans JCM 21714</name>
    <dbReference type="NCBI Taxonomy" id="1298598"/>
    <lineage>
        <taxon>Bacteria</taxon>
        <taxon>Bacillati</taxon>
        <taxon>Bacillota</taxon>
        <taxon>Bacilli</taxon>
        <taxon>Bacillales</taxon>
        <taxon>Bacillaceae</taxon>
        <taxon>Gracilibacillus</taxon>
    </lineage>
</organism>